<dbReference type="Pfam" id="PF12146">
    <property type="entry name" value="Hydrolase_4"/>
    <property type="match status" value="1"/>
</dbReference>
<evidence type="ECO:0000256" key="1">
    <source>
        <dbReference type="SAM" id="SignalP"/>
    </source>
</evidence>
<feature type="chain" id="PRO_5046825329" evidence="1">
    <location>
        <begin position="24"/>
        <end position="375"/>
    </location>
</feature>
<keyword evidence="3" id="KW-0378">Hydrolase</keyword>
<evidence type="ECO:0000313" key="3">
    <source>
        <dbReference type="EMBL" id="MDT0389806.1"/>
    </source>
</evidence>
<protein>
    <submittedName>
        <fullName evidence="3">Alpha/beta hydrolase</fullName>
    </submittedName>
</protein>
<dbReference type="SUPFAM" id="SSF53474">
    <property type="entry name" value="alpha/beta-Hydrolases"/>
    <property type="match status" value="1"/>
</dbReference>
<evidence type="ECO:0000259" key="2">
    <source>
        <dbReference type="Pfam" id="PF12146"/>
    </source>
</evidence>
<dbReference type="RefSeq" id="WP_311683838.1">
    <property type="nucleotide sequence ID" value="NZ_JAVREU010000008.1"/>
</dbReference>
<sequence>MRTVRATAAAVTALLGAGAAAVAAGRLASDAALKAPAGRPLPTEPRLTVHGTAAGQITLTRDLAALRPGRYGLSGDGSHAIVGPVLAGASHTADTVVRRLESVTHGTLGPGDKVWLTPNVHVGDPGSALGIEHADVDVPGELGALPAWFVPAARDTWVIAVHGLGTTRELALNLMGFWHRSHFPVLALAYRGDLGAPHPADGLNHLGETEWRDLDAAIRYAVRHGARQVVLHGWSTGATMALRAAERSGLREHVSGLVLDSPVLSWETTLRALAAARRTPGALLPLAVRAAQGRTGMPGGRATAPVPHDGLRVPALIFHGPGDTVAPWRLSRRLADARPDLVSLRTVGNAPHGAMWNADPQSYEETLRRFMTPLM</sequence>
<gene>
    <name evidence="3" type="ORF">RM641_20425</name>
</gene>
<dbReference type="Proteomes" id="UP001183586">
    <property type="component" value="Unassembled WGS sequence"/>
</dbReference>
<dbReference type="Gene3D" id="3.40.50.1820">
    <property type="entry name" value="alpha/beta hydrolase"/>
    <property type="match status" value="1"/>
</dbReference>
<feature type="domain" description="Serine aminopeptidase S33" evidence="2">
    <location>
        <begin position="156"/>
        <end position="281"/>
    </location>
</feature>
<proteinExistence type="predicted"/>
<dbReference type="GO" id="GO:0016787">
    <property type="term" value="F:hydrolase activity"/>
    <property type="evidence" value="ECO:0007669"/>
    <property type="project" value="UniProtKB-KW"/>
</dbReference>
<dbReference type="InterPro" id="IPR022742">
    <property type="entry name" value="Hydrolase_4"/>
</dbReference>
<keyword evidence="1" id="KW-0732">Signal</keyword>
<reference evidence="4" key="1">
    <citation type="submission" date="2023-07" db="EMBL/GenBank/DDBJ databases">
        <title>30 novel species of actinomycetes from the DSMZ collection.</title>
        <authorList>
            <person name="Nouioui I."/>
        </authorList>
    </citation>
    <scope>NUCLEOTIDE SEQUENCE [LARGE SCALE GENOMIC DNA]</scope>
    <source>
        <strain evidence="4">DSM 41921</strain>
    </source>
</reference>
<accession>A0ABU2PD83</accession>
<feature type="signal peptide" evidence="1">
    <location>
        <begin position="1"/>
        <end position="23"/>
    </location>
</feature>
<keyword evidence="4" id="KW-1185">Reference proteome</keyword>
<name>A0ABU2PD83_9ACTN</name>
<comment type="caution">
    <text evidence="3">The sequence shown here is derived from an EMBL/GenBank/DDBJ whole genome shotgun (WGS) entry which is preliminary data.</text>
</comment>
<dbReference type="EMBL" id="JAVREU010000008">
    <property type="protein sequence ID" value="MDT0389806.1"/>
    <property type="molecule type" value="Genomic_DNA"/>
</dbReference>
<evidence type="ECO:0000313" key="4">
    <source>
        <dbReference type="Proteomes" id="UP001183586"/>
    </source>
</evidence>
<organism evidence="3 4">
    <name type="scientific">Streptomyces dubilierae</name>
    <dbReference type="NCBI Taxonomy" id="3075533"/>
    <lineage>
        <taxon>Bacteria</taxon>
        <taxon>Bacillati</taxon>
        <taxon>Actinomycetota</taxon>
        <taxon>Actinomycetes</taxon>
        <taxon>Kitasatosporales</taxon>
        <taxon>Streptomycetaceae</taxon>
        <taxon>Streptomyces</taxon>
    </lineage>
</organism>
<dbReference type="InterPro" id="IPR029058">
    <property type="entry name" value="AB_hydrolase_fold"/>
</dbReference>